<protein>
    <submittedName>
        <fullName evidence="1">Uncharacterized protein</fullName>
    </submittedName>
</protein>
<dbReference type="Proteomes" id="UP000241936">
    <property type="component" value="Chromosome"/>
</dbReference>
<accession>A0ABM6UBU3</accession>
<organism evidence="1 2">
    <name type="scientific">Pseudomonas rhizophila</name>
    <dbReference type="NCBI Taxonomy" id="2045200"/>
    <lineage>
        <taxon>Bacteria</taxon>
        <taxon>Pseudomonadati</taxon>
        <taxon>Pseudomonadota</taxon>
        <taxon>Gammaproteobacteria</taxon>
        <taxon>Pseudomonadales</taxon>
        <taxon>Pseudomonadaceae</taxon>
        <taxon>Pseudomonas</taxon>
    </lineage>
</organism>
<evidence type="ECO:0000313" key="1">
    <source>
        <dbReference type="EMBL" id="AVU74882.1"/>
    </source>
</evidence>
<keyword evidence="2" id="KW-1185">Reference proteome</keyword>
<reference evidence="1 2" key="1">
    <citation type="journal article" date="2018" name="Front. Microbiol.">
        <title>Pseudomonas rhizophila S211, a New Plant Growth-Promoting Rhizobacterium with Potential in Pesticide-Bioremediation.</title>
        <authorList>
            <person name="Hassen W."/>
            <person name="Neifar M."/>
            <person name="Cherif H."/>
            <person name="Najjari A."/>
            <person name="Chouchane H."/>
            <person name="Driouich R.C."/>
            <person name="Salah A."/>
            <person name="Naili F."/>
            <person name="Mosbah A."/>
            <person name="Souissi Y."/>
            <person name="Raddadi N."/>
            <person name="Ouzari H.I."/>
            <person name="Fava F."/>
            <person name="Cherif A."/>
        </authorList>
    </citation>
    <scope>NUCLEOTIDE SEQUENCE [LARGE SCALE GENOMIC DNA]</scope>
    <source>
        <strain evidence="1 2">S211</strain>
    </source>
</reference>
<dbReference type="EMBL" id="CP024081">
    <property type="protein sequence ID" value="AVU74882.1"/>
    <property type="molecule type" value="Genomic_DNA"/>
</dbReference>
<name>A0ABM6UBU3_9PSED</name>
<gene>
    <name evidence="1" type="ORF">CRX69_06580</name>
</gene>
<sequence>MWERALWEQSLLAMNDDTVLQLNRVAFIASKLGSHRSWLPHQVPGESEFPGICPESRYP</sequence>
<proteinExistence type="predicted"/>
<evidence type="ECO:0000313" key="2">
    <source>
        <dbReference type="Proteomes" id="UP000241936"/>
    </source>
</evidence>